<feature type="region of interest" description="Disordered" evidence="2">
    <location>
        <begin position="1197"/>
        <end position="1222"/>
    </location>
</feature>
<feature type="compositionally biased region" description="Low complexity" evidence="2">
    <location>
        <begin position="280"/>
        <end position="304"/>
    </location>
</feature>
<keyword evidence="1" id="KW-0694">RNA-binding</keyword>
<feature type="region of interest" description="Disordered" evidence="2">
    <location>
        <begin position="464"/>
        <end position="522"/>
    </location>
</feature>
<keyword evidence="5" id="KW-1185">Reference proteome</keyword>
<feature type="region of interest" description="Disordered" evidence="2">
    <location>
        <begin position="106"/>
        <end position="129"/>
    </location>
</feature>
<dbReference type="GO" id="GO:0008270">
    <property type="term" value="F:zinc ion binding"/>
    <property type="evidence" value="ECO:0007669"/>
    <property type="project" value="InterPro"/>
</dbReference>
<feature type="compositionally biased region" description="Polar residues" evidence="2">
    <location>
        <begin position="866"/>
        <end position="886"/>
    </location>
</feature>
<proteinExistence type="predicted"/>
<feature type="compositionally biased region" description="Low complexity" evidence="2">
    <location>
        <begin position="919"/>
        <end position="980"/>
    </location>
</feature>
<protein>
    <recommendedName>
        <fullName evidence="3">RRM domain-containing protein</fullName>
    </recommendedName>
</protein>
<feature type="region of interest" description="Disordered" evidence="2">
    <location>
        <begin position="690"/>
        <end position="1084"/>
    </location>
</feature>
<feature type="region of interest" description="Disordered" evidence="2">
    <location>
        <begin position="220"/>
        <end position="333"/>
    </location>
</feature>
<dbReference type="GO" id="GO:0003723">
    <property type="term" value="F:RNA binding"/>
    <property type="evidence" value="ECO:0007669"/>
    <property type="project" value="UniProtKB-UniRule"/>
</dbReference>
<feature type="compositionally biased region" description="Polar residues" evidence="2">
    <location>
        <begin position="220"/>
        <end position="262"/>
    </location>
</feature>
<feature type="region of interest" description="Disordered" evidence="2">
    <location>
        <begin position="1371"/>
        <end position="1408"/>
    </location>
</feature>
<name>A0AAN9H0G4_9TELE</name>
<gene>
    <name evidence="4" type="ORF">R3I93_015638</name>
</gene>
<dbReference type="SUPFAM" id="SSF54928">
    <property type="entry name" value="RNA-binding domain, RBD"/>
    <property type="match status" value="4"/>
</dbReference>
<dbReference type="PANTHER" id="PTHR15592">
    <property type="entry name" value="MATRIN 3/NUCLEAR PROTEIN 220-RELATED"/>
    <property type="match status" value="1"/>
</dbReference>
<evidence type="ECO:0000313" key="5">
    <source>
        <dbReference type="Proteomes" id="UP001364617"/>
    </source>
</evidence>
<dbReference type="PROSITE" id="PS50102">
    <property type="entry name" value="RRM"/>
    <property type="match status" value="1"/>
</dbReference>
<accession>A0AAN9H0G4</accession>
<feature type="compositionally biased region" description="Basic and acidic residues" evidence="2">
    <location>
        <begin position="887"/>
        <end position="918"/>
    </location>
</feature>
<reference evidence="4 5" key="1">
    <citation type="submission" date="2024-02" db="EMBL/GenBank/DDBJ databases">
        <title>Chromosome-level genome assembly of the Eurasian Minnow (Phoxinus phoxinus).</title>
        <authorList>
            <person name="Oriowo T.O."/>
            <person name="Martin S."/>
            <person name="Stange M."/>
            <person name="Chrysostomakis Y."/>
            <person name="Brown T."/>
            <person name="Winkler S."/>
            <person name="Kukowka S."/>
            <person name="Myers E.W."/>
            <person name="Bohne A."/>
        </authorList>
    </citation>
    <scope>NUCLEOTIDE SEQUENCE [LARGE SCALE GENOMIC DNA]</scope>
    <source>
        <strain evidence="4">ZFMK-TIS-60720</strain>
        <tissue evidence="4">Whole Organism</tissue>
    </source>
</reference>
<feature type="compositionally biased region" description="Low complexity" evidence="2">
    <location>
        <begin position="486"/>
        <end position="522"/>
    </location>
</feature>
<evidence type="ECO:0000259" key="3">
    <source>
        <dbReference type="PROSITE" id="PS50102"/>
    </source>
</evidence>
<comment type="caution">
    <text evidence="4">The sequence shown here is derived from an EMBL/GenBank/DDBJ whole genome shotgun (WGS) entry which is preliminary data.</text>
</comment>
<feature type="compositionally biased region" description="Basic and acidic residues" evidence="2">
    <location>
        <begin position="772"/>
        <end position="782"/>
    </location>
</feature>
<dbReference type="EMBL" id="JAYKXH010000016">
    <property type="protein sequence ID" value="KAK7141550.1"/>
    <property type="molecule type" value="Genomic_DNA"/>
</dbReference>
<feature type="compositionally biased region" description="Basic and acidic residues" evidence="2">
    <location>
        <begin position="852"/>
        <end position="865"/>
    </location>
</feature>
<feature type="compositionally biased region" description="Low complexity" evidence="2">
    <location>
        <begin position="106"/>
        <end position="121"/>
    </location>
</feature>
<feature type="compositionally biased region" description="Polar residues" evidence="2">
    <location>
        <begin position="382"/>
        <end position="392"/>
    </location>
</feature>
<dbReference type="CDD" id="cd12436">
    <property type="entry name" value="RRM1_2_MATR3_like"/>
    <property type="match status" value="1"/>
</dbReference>
<feature type="domain" description="RRM" evidence="3">
    <location>
        <begin position="1266"/>
        <end position="1342"/>
    </location>
</feature>
<feature type="compositionally biased region" description="Basic and acidic residues" evidence="2">
    <location>
        <begin position="464"/>
        <end position="483"/>
    </location>
</feature>
<dbReference type="Proteomes" id="UP001364617">
    <property type="component" value="Unassembled WGS sequence"/>
</dbReference>
<evidence type="ECO:0000256" key="2">
    <source>
        <dbReference type="SAM" id="MobiDB-lite"/>
    </source>
</evidence>
<feature type="region of interest" description="Disordered" evidence="2">
    <location>
        <begin position="1"/>
        <end position="33"/>
    </location>
</feature>
<evidence type="ECO:0000256" key="1">
    <source>
        <dbReference type="PROSITE-ProRule" id="PRU00176"/>
    </source>
</evidence>
<dbReference type="SMART" id="SM00360">
    <property type="entry name" value="RRM"/>
    <property type="match status" value="4"/>
</dbReference>
<feature type="compositionally biased region" description="Basic residues" evidence="2">
    <location>
        <begin position="701"/>
        <end position="715"/>
    </location>
</feature>
<organism evidence="4 5">
    <name type="scientific">Phoxinus phoxinus</name>
    <name type="common">Eurasian minnow</name>
    <dbReference type="NCBI Taxonomy" id="58324"/>
    <lineage>
        <taxon>Eukaryota</taxon>
        <taxon>Metazoa</taxon>
        <taxon>Chordata</taxon>
        <taxon>Craniata</taxon>
        <taxon>Vertebrata</taxon>
        <taxon>Euteleostomi</taxon>
        <taxon>Actinopterygii</taxon>
        <taxon>Neopterygii</taxon>
        <taxon>Teleostei</taxon>
        <taxon>Ostariophysi</taxon>
        <taxon>Cypriniformes</taxon>
        <taxon>Leuciscidae</taxon>
        <taxon>Phoxininae</taxon>
        <taxon>Phoxinus</taxon>
    </lineage>
</organism>
<dbReference type="InterPro" id="IPR012677">
    <property type="entry name" value="Nucleotide-bd_a/b_plait_sf"/>
</dbReference>
<dbReference type="SMART" id="SM00451">
    <property type="entry name" value="ZnF_U1"/>
    <property type="match status" value="2"/>
</dbReference>
<feature type="compositionally biased region" description="Basic and acidic residues" evidence="2">
    <location>
        <begin position="716"/>
        <end position="763"/>
    </location>
</feature>
<feature type="compositionally biased region" description="Basic and acidic residues" evidence="2">
    <location>
        <begin position="19"/>
        <end position="31"/>
    </location>
</feature>
<sequence>MSYNHPYRNPPDDFSANNDKYKDSQRIHPRESNAYMSRIRNTSQEQTSLSSSEMSIFPPGKALSFLHSCGLDAEDLKTLAELPEHLITADALPDLLAEIKKKKMSSTSSSRSSALQASTSTHTWDDRSHTQSVEYPLDLPVRQSYSLNREQVPTWDDRWGDVQQTSSQTHTYTSSEPNYVVEYNHLKDNKSSYFDNASSYATEPSRQKASVVSQSYANYSRDVGQSSHLPSRDISQSSHRAGRDISQSSHLSSRDVSQSSHLSSRDVGLPSLLSSRDINQSSQRSSRDVSQSSYLSSRDVSQSSHLSSRDVGLPSLLSSRDVGPPSVFSSRGIGSHSIMSRRDIVPPSNLSGRDIGPPSFLPSRDVGLPSLLSIRDLAPPSRLSSRDASQSTQKRKKPVIHIVPTRKEASDFHGKTPPVFPYACVLCEITVLSNKDWSVHVKGPQHANSQLSLVERYPEWDQKIQSARRTETHSEDSKSRSTQERGGTSSSRNGSSGSKIGASSSKSGPSSSKSGPSTNLNKTPTTTKCKVVCVKFEVDEVDEAYLRKLLGQFGAIVKIIMFPKLAFVEMGTAGQAEDIVKYFLHNPLWIRGEMIQISLSAAFTFLQSSLVVSFSPLPSGEGIHSELTAIAKRFGSVKHSLFLPSRGYVEMANMEEANKLVEHYSTNLLKLKGKTITVCFSAEYQTLSDVQKEKSPVPYSSRRRRNSSPKRRSRSSRRDSPSPKRRASEERSRSRRSLDSKKREESRRSREKTKESSRRDRSSKSHTKRSSPSKDQKPKTTTEESVEEMVEQDNDQSDIMGDDSDLEGVAVIADDGEELNSEDELTVDDELDDEEYDIADSLTEQDTLEDVQSAKESNDETKPSDMDTSNVQSETSECVPTATTSDRSSDCKEAQELQEGEHKELKEGEQKELKEGEQKQLQQGEQKQLQQGEQKALQQGEQKALQQGEQKALQQGEQKALQQGEQKALQQGEQKALQQGEQKELQQGEQKELQQGEQKELQQGEQKELQQGGKKELQQGEQKELQQGGKKELQQEEEKELQQGGKKELQQEEEKELQQGGKKDETVEMEEATDFPGSLENLPTPDEFKEEVLTEQGDKIEISASSTEEKYGKVLEVAGFPLAKKFSKKDLLKIGGKYGDVADCCLVRCNRKVEKALIEMVNAADAAKLEAESKRQRIRLGGKILRLTVSKTYSQVNEGKSVDSDSGRADGQKHVEEKNKEPSCLLTSSGESIVVMAETETSEEAAETNTDAILQMSSDEEEEYGRVLRIRNLPMPDEYSDADFLSIAEPYGKIKRHWMLRLHRTGLIEMENACDAKKVVSAANMNTITVAGKHPKVSVSTKHSHLNRRYFLHGPSDGSVQTSTELEKELWSDNQDVDSKEDEKQVSDVDDGNGMEAENSDSLSKAQTPIMDPVGTEFIRPVVGYFCSLCNAIYASEDEAKDNHCRTPLHHQKLKEHKERNGSS</sequence>
<feature type="compositionally biased region" description="Basic and acidic residues" evidence="2">
    <location>
        <begin position="981"/>
        <end position="1036"/>
    </location>
</feature>
<feature type="region of interest" description="Disordered" evidence="2">
    <location>
        <begin position="379"/>
        <end position="404"/>
    </location>
</feature>
<dbReference type="InterPro" id="IPR035979">
    <property type="entry name" value="RBD_domain_sf"/>
</dbReference>
<feature type="compositionally biased region" description="Acidic residues" evidence="2">
    <location>
        <begin position="784"/>
        <end position="806"/>
    </location>
</feature>
<feature type="region of interest" description="Disordered" evidence="2">
    <location>
        <begin position="339"/>
        <end position="358"/>
    </location>
</feature>
<dbReference type="Gene3D" id="3.30.70.330">
    <property type="match status" value="4"/>
</dbReference>
<feature type="compositionally biased region" description="Basic and acidic residues" evidence="2">
    <location>
        <begin position="1371"/>
        <end position="1387"/>
    </location>
</feature>
<evidence type="ECO:0000313" key="4">
    <source>
        <dbReference type="EMBL" id="KAK7141550.1"/>
    </source>
</evidence>
<dbReference type="InterPro" id="IPR000504">
    <property type="entry name" value="RRM_dom"/>
</dbReference>
<dbReference type="InterPro" id="IPR003604">
    <property type="entry name" value="Matrin/U1-like-C_Znf_C2H2"/>
</dbReference>
<feature type="compositionally biased region" description="Basic and acidic residues" evidence="2">
    <location>
        <begin position="1200"/>
        <end position="1221"/>
    </location>
</feature>
<feature type="compositionally biased region" description="Acidic residues" evidence="2">
    <location>
        <begin position="814"/>
        <end position="838"/>
    </location>
</feature>